<protein>
    <submittedName>
        <fullName evidence="1">Uncharacterized protein</fullName>
    </submittedName>
</protein>
<accession>A0A415TL59</accession>
<reference evidence="1 2" key="1">
    <citation type="submission" date="2018-08" db="EMBL/GenBank/DDBJ databases">
        <title>A genome reference for cultivated species of the human gut microbiota.</title>
        <authorList>
            <person name="Zou Y."/>
            <person name="Xue W."/>
            <person name="Luo G."/>
        </authorList>
    </citation>
    <scope>NUCLEOTIDE SEQUENCE [LARGE SCALE GENOMIC DNA]</scope>
    <source>
        <strain evidence="1 2">AF31-21AC</strain>
    </source>
</reference>
<organism evidence="1 2">
    <name type="scientific">Roseburia intestinalis</name>
    <dbReference type="NCBI Taxonomy" id="166486"/>
    <lineage>
        <taxon>Bacteria</taxon>
        <taxon>Bacillati</taxon>
        <taxon>Bacillota</taxon>
        <taxon>Clostridia</taxon>
        <taxon>Lachnospirales</taxon>
        <taxon>Lachnospiraceae</taxon>
        <taxon>Roseburia</taxon>
    </lineage>
</organism>
<comment type="caution">
    <text evidence="1">The sequence shown here is derived from an EMBL/GenBank/DDBJ whole genome shotgun (WGS) entry which is preliminary data.</text>
</comment>
<sequence>MLGIAPARGKCYKKHSMHFAPQNREENPLLLQRQSHFAPQNKEDYHERIHSKSSRWKRFNTACK</sequence>
<evidence type="ECO:0000313" key="2">
    <source>
        <dbReference type="Proteomes" id="UP000283586"/>
    </source>
</evidence>
<dbReference type="EMBL" id="QRQN01000046">
    <property type="protein sequence ID" value="RHN02186.1"/>
    <property type="molecule type" value="Genomic_DNA"/>
</dbReference>
<proteinExistence type="predicted"/>
<evidence type="ECO:0000313" key="1">
    <source>
        <dbReference type="EMBL" id="RHN02186.1"/>
    </source>
</evidence>
<gene>
    <name evidence="1" type="ORF">DWZ31_19255</name>
</gene>
<dbReference type="AlphaFoldDB" id="A0A415TL59"/>
<dbReference type="Proteomes" id="UP000283586">
    <property type="component" value="Unassembled WGS sequence"/>
</dbReference>
<name>A0A415TL59_9FIRM</name>